<feature type="region of interest" description="Disordered" evidence="1">
    <location>
        <begin position="43"/>
        <end position="118"/>
    </location>
</feature>
<dbReference type="Pfam" id="PF19189">
    <property type="entry name" value="Mtf2"/>
    <property type="match status" value="1"/>
</dbReference>
<dbReference type="PANTHER" id="PTHR39468:SF1">
    <property type="entry name" value="MTF2-LIKE C-TERMINAL DOMAIN-CONTAINING PROTEIN"/>
    <property type="match status" value="1"/>
</dbReference>
<evidence type="ECO:0000313" key="4">
    <source>
        <dbReference type="Proteomes" id="UP000191518"/>
    </source>
</evidence>
<dbReference type="PANTHER" id="PTHR39468">
    <property type="entry name" value="CHROMOSOME 7, WHOLE GENOME SHOTGUN SEQUENCE"/>
    <property type="match status" value="1"/>
</dbReference>
<feature type="region of interest" description="Disordered" evidence="1">
    <location>
        <begin position="300"/>
        <end position="321"/>
    </location>
</feature>
<feature type="domain" description="Mtf2-like C-terminal" evidence="2">
    <location>
        <begin position="267"/>
        <end position="453"/>
    </location>
</feature>
<feature type="compositionally biased region" description="Polar residues" evidence="1">
    <location>
        <begin position="305"/>
        <end position="319"/>
    </location>
</feature>
<feature type="compositionally biased region" description="Low complexity" evidence="1">
    <location>
        <begin position="76"/>
        <end position="92"/>
    </location>
</feature>
<accession>A0A1V6S5E8</accession>
<organism evidence="3 4">
    <name type="scientific">Penicillium vulpinum</name>
    <dbReference type="NCBI Taxonomy" id="29845"/>
    <lineage>
        <taxon>Eukaryota</taxon>
        <taxon>Fungi</taxon>
        <taxon>Dikarya</taxon>
        <taxon>Ascomycota</taxon>
        <taxon>Pezizomycotina</taxon>
        <taxon>Eurotiomycetes</taxon>
        <taxon>Eurotiomycetidae</taxon>
        <taxon>Eurotiales</taxon>
        <taxon>Aspergillaceae</taxon>
        <taxon>Penicillium</taxon>
    </lineage>
</organism>
<comment type="caution">
    <text evidence="3">The sequence shown here is derived from an EMBL/GenBank/DDBJ whole genome shotgun (WGS) entry which is preliminary data.</text>
</comment>
<feature type="compositionally biased region" description="Basic and acidic residues" evidence="1">
    <location>
        <begin position="58"/>
        <end position="75"/>
    </location>
</feature>
<dbReference type="InterPro" id="IPR040009">
    <property type="entry name" value="Mtf2/C5D6.12-like"/>
</dbReference>
<dbReference type="EMBL" id="MDYP01000008">
    <property type="protein sequence ID" value="OQE08960.1"/>
    <property type="molecule type" value="Genomic_DNA"/>
</dbReference>
<name>A0A1V6S5E8_9EURO</name>
<protein>
    <recommendedName>
        <fullName evidence="2">Mtf2-like C-terminal domain-containing protein</fullName>
    </recommendedName>
</protein>
<gene>
    <name evidence="3" type="ORF">PENVUL_c008G01715</name>
</gene>
<dbReference type="AlphaFoldDB" id="A0A1V6S5E8"/>
<evidence type="ECO:0000256" key="1">
    <source>
        <dbReference type="SAM" id="MobiDB-lite"/>
    </source>
</evidence>
<keyword evidence="4" id="KW-1185">Reference proteome</keyword>
<evidence type="ECO:0000259" key="2">
    <source>
        <dbReference type="Pfam" id="PF19189"/>
    </source>
</evidence>
<feature type="compositionally biased region" description="Basic and acidic residues" evidence="1">
    <location>
        <begin position="194"/>
        <end position="210"/>
    </location>
</feature>
<dbReference type="InterPro" id="IPR043837">
    <property type="entry name" value="Mtf2-like_C"/>
</dbReference>
<proteinExistence type="predicted"/>
<dbReference type="STRING" id="29845.A0A1V6S5E8"/>
<evidence type="ECO:0000313" key="3">
    <source>
        <dbReference type="EMBL" id="OQE08960.1"/>
    </source>
</evidence>
<dbReference type="OrthoDB" id="2444174at2759"/>
<feature type="region of interest" description="Disordered" evidence="1">
    <location>
        <begin position="145"/>
        <end position="166"/>
    </location>
</feature>
<dbReference type="Proteomes" id="UP000191518">
    <property type="component" value="Unassembled WGS sequence"/>
</dbReference>
<dbReference type="GO" id="GO:0005739">
    <property type="term" value="C:mitochondrion"/>
    <property type="evidence" value="ECO:0007669"/>
    <property type="project" value="InterPro"/>
</dbReference>
<reference evidence="4" key="1">
    <citation type="journal article" date="2017" name="Nat. Microbiol.">
        <title>Global analysis of biosynthetic gene clusters reveals vast potential of secondary metabolite production in Penicillium species.</title>
        <authorList>
            <person name="Nielsen J.C."/>
            <person name="Grijseels S."/>
            <person name="Prigent S."/>
            <person name="Ji B."/>
            <person name="Dainat J."/>
            <person name="Nielsen K.F."/>
            <person name="Frisvad J.C."/>
            <person name="Workman M."/>
            <person name="Nielsen J."/>
        </authorList>
    </citation>
    <scope>NUCLEOTIDE SEQUENCE [LARGE SCALE GENOMIC DNA]</scope>
    <source>
        <strain evidence="4">IBT 29486</strain>
    </source>
</reference>
<sequence length="489" mass="55000">MATNINRLCFLSRSNSTAPFLYHTQTLTPLSSAARKQFNRRFPRSFSTQNNAEANDATENKSLAEDRTLAEDKTSENTSEESIASSSTSEAAPKPRRSFLQKKAASVSARPSLRPSVVKKTTKIAPKITTQEKLVFGGLLEQLGFKHDGETTEPSSSTPMSEEKKAEMAELVSVFDNLLKDPRQKKASMKAKQQAKDDYSSHRRPEKSQTEGEVPAENQGPKRINLRDLGYTEPATASAAEETVSLRRAIEIVVKAESEHIEFALFQAVEEGRGDMGVWEVCKERIFSMLRHLDEQSLVEASDPESLSTKDQSELSTRPSGPLRVPAVVPVAPVVVALYPKTLLIAFRLLNTHFRDSPLIPQFRSTIKEYGRVSTFLGASSGLYDELIYYHWRVCKDLPTVISILREMNQLGINPSGKSRGMLTALIIRHARDLEEHRKSPDGKDFFWDLPSNKEAFDELTRKDGWMDQIEARSEEEARQRRAARTFHR</sequence>
<feature type="region of interest" description="Disordered" evidence="1">
    <location>
        <begin position="182"/>
        <end position="228"/>
    </location>
</feature>